<protein>
    <recommendedName>
        <fullName evidence="1">FKB95-like N-terminal Kelch domain-containing protein</fullName>
    </recommendedName>
</protein>
<evidence type="ECO:0000259" key="1">
    <source>
        <dbReference type="Pfam" id="PF25210"/>
    </source>
</evidence>
<evidence type="ECO:0000313" key="2">
    <source>
        <dbReference type="EMBL" id="CAH8384279.1"/>
    </source>
</evidence>
<evidence type="ECO:0000313" key="3">
    <source>
        <dbReference type="Proteomes" id="UP001642260"/>
    </source>
</evidence>
<gene>
    <name evidence="2" type="ORF">ERUC_LOCUS36762</name>
</gene>
<dbReference type="InterPro" id="IPR057499">
    <property type="entry name" value="Kelch_FKB95"/>
</dbReference>
<dbReference type="InterPro" id="IPR015915">
    <property type="entry name" value="Kelch-typ_b-propeller"/>
</dbReference>
<dbReference type="PANTHER" id="PTHR24414">
    <property type="entry name" value="F-BOX/KELCH-REPEAT PROTEIN SKIP4"/>
    <property type="match status" value="1"/>
</dbReference>
<dbReference type="AlphaFoldDB" id="A0ABC8LL83"/>
<dbReference type="Proteomes" id="UP001642260">
    <property type="component" value="Unassembled WGS sequence"/>
</dbReference>
<accession>A0ABC8LL83</accession>
<dbReference type="EMBL" id="CAKOAT010609599">
    <property type="protein sequence ID" value="CAH8384279.1"/>
    <property type="molecule type" value="Genomic_DNA"/>
</dbReference>
<name>A0ABC8LL83_ERUVS</name>
<dbReference type="SUPFAM" id="SSF117281">
    <property type="entry name" value="Kelch motif"/>
    <property type="match status" value="1"/>
</dbReference>
<organism evidence="2 3">
    <name type="scientific">Eruca vesicaria subsp. sativa</name>
    <name type="common">Garden rocket</name>
    <name type="synonym">Eruca sativa</name>
    <dbReference type="NCBI Taxonomy" id="29727"/>
    <lineage>
        <taxon>Eukaryota</taxon>
        <taxon>Viridiplantae</taxon>
        <taxon>Streptophyta</taxon>
        <taxon>Embryophyta</taxon>
        <taxon>Tracheophyta</taxon>
        <taxon>Spermatophyta</taxon>
        <taxon>Magnoliopsida</taxon>
        <taxon>eudicotyledons</taxon>
        <taxon>Gunneridae</taxon>
        <taxon>Pentapetalae</taxon>
        <taxon>rosids</taxon>
        <taxon>malvids</taxon>
        <taxon>Brassicales</taxon>
        <taxon>Brassicaceae</taxon>
        <taxon>Brassiceae</taxon>
        <taxon>Eruca</taxon>
    </lineage>
</organism>
<dbReference type="Pfam" id="PF25210">
    <property type="entry name" value="Kelch_FKB95"/>
    <property type="match status" value="1"/>
</dbReference>
<keyword evidence="3" id="KW-1185">Reference proteome</keyword>
<reference evidence="2 3" key="1">
    <citation type="submission" date="2022-03" db="EMBL/GenBank/DDBJ databases">
        <authorList>
            <person name="Macdonald S."/>
            <person name="Ahmed S."/>
            <person name="Newling K."/>
        </authorList>
    </citation>
    <scope>NUCLEOTIDE SEQUENCE [LARGE SCALE GENOMIC DNA]</scope>
</reference>
<dbReference type="InterPro" id="IPR050354">
    <property type="entry name" value="F-box/kelch-repeat_ARATH"/>
</dbReference>
<feature type="domain" description="FKB95-like N-terminal Kelch" evidence="1">
    <location>
        <begin position="5"/>
        <end position="105"/>
    </location>
</feature>
<proteinExistence type="predicted"/>
<comment type="caution">
    <text evidence="2">The sequence shown here is derived from an EMBL/GenBank/DDBJ whole genome shotgun (WGS) entry which is preliminary data.</text>
</comment>
<sequence length="121" mass="13962">MGSFRFSDSHCVVENVLYSVCDGKLRWYDGEMNKWRILKGLVGRLPKFCHGVSVRLCDYGGKMVVVWDENVMSSGEKMIWCAEIALERRGVWEMWGQVEWIDHVLTVPIGYYIVKPLTATV</sequence>
<dbReference type="PANTHER" id="PTHR24414:SF108">
    <property type="entry name" value="F-BOX DOMAIN-CONTAINING PROTEIN"/>
    <property type="match status" value="1"/>
</dbReference>